<feature type="compositionally biased region" description="Basic and acidic residues" evidence="1">
    <location>
        <begin position="21"/>
        <end position="34"/>
    </location>
</feature>
<dbReference type="Proteomes" id="UP001291623">
    <property type="component" value="Unassembled WGS sequence"/>
</dbReference>
<feature type="compositionally biased region" description="Basic and acidic residues" evidence="1">
    <location>
        <begin position="135"/>
        <end position="148"/>
    </location>
</feature>
<dbReference type="EMBL" id="JAVYJV010000022">
    <property type="protein sequence ID" value="KAK4341422.1"/>
    <property type="molecule type" value="Genomic_DNA"/>
</dbReference>
<evidence type="ECO:0000313" key="2">
    <source>
        <dbReference type="EMBL" id="KAK4341422.1"/>
    </source>
</evidence>
<proteinExistence type="predicted"/>
<feature type="region of interest" description="Disordered" evidence="1">
    <location>
        <begin position="88"/>
        <end position="150"/>
    </location>
</feature>
<gene>
    <name evidence="2" type="ORF">RND71_039923</name>
</gene>
<evidence type="ECO:0000313" key="3">
    <source>
        <dbReference type="Proteomes" id="UP001291623"/>
    </source>
</evidence>
<feature type="compositionally biased region" description="Polar residues" evidence="1">
    <location>
        <begin position="35"/>
        <end position="45"/>
    </location>
</feature>
<accession>A0AAE1USF4</accession>
<feature type="region of interest" description="Disordered" evidence="1">
    <location>
        <begin position="213"/>
        <end position="232"/>
    </location>
</feature>
<evidence type="ECO:0000256" key="1">
    <source>
        <dbReference type="SAM" id="MobiDB-lite"/>
    </source>
</evidence>
<organism evidence="2 3">
    <name type="scientific">Anisodus tanguticus</name>
    <dbReference type="NCBI Taxonomy" id="243964"/>
    <lineage>
        <taxon>Eukaryota</taxon>
        <taxon>Viridiplantae</taxon>
        <taxon>Streptophyta</taxon>
        <taxon>Embryophyta</taxon>
        <taxon>Tracheophyta</taxon>
        <taxon>Spermatophyta</taxon>
        <taxon>Magnoliopsida</taxon>
        <taxon>eudicotyledons</taxon>
        <taxon>Gunneridae</taxon>
        <taxon>Pentapetalae</taxon>
        <taxon>asterids</taxon>
        <taxon>lamiids</taxon>
        <taxon>Solanales</taxon>
        <taxon>Solanaceae</taxon>
        <taxon>Solanoideae</taxon>
        <taxon>Hyoscyameae</taxon>
        <taxon>Anisodus</taxon>
    </lineage>
</organism>
<sequence>MEDTDSNNKYAKLKIARNQQMRREEKGMRIEERLNWSQSNDNSASRYEEASQVPGCFGSQTFTSMLQEASMSSRHVCNKDLDLEVTLGSYGPPEENNANSNGNFVPPVESPKFNNSRAGYARGRMPTLHHSSSSSRREVVEQEDRQQNRDYPWSIRPISNRLYDPSFAVNGQPVDPHLRMLKENPNFCNPKAGSKGKVVIDLKSSINNNSLYNSSSNPKAGSKGKVVMDWNK</sequence>
<protein>
    <submittedName>
        <fullName evidence="2">Uncharacterized protein</fullName>
    </submittedName>
</protein>
<dbReference type="AlphaFoldDB" id="A0AAE1USF4"/>
<reference evidence="2" key="1">
    <citation type="submission" date="2023-12" db="EMBL/GenBank/DDBJ databases">
        <title>Genome assembly of Anisodus tanguticus.</title>
        <authorList>
            <person name="Wang Y.-J."/>
        </authorList>
    </citation>
    <scope>NUCLEOTIDE SEQUENCE</scope>
    <source>
        <strain evidence="2">KB-2021</strain>
        <tissue evidence="2">Leaf</tissue>
    </source>
</reference>
<comment type="caution">
    <text evidence="2">The sequence shown here is derived from an EMBL/GenBank/DDBJ whole genome shotgun (WGS) entry which is preliminary data.</text>
</comment>
<keyword evidence="3" id="KW-1185">Reference proteome</keyword>
<feature type="region of interest" description="Disordered" evidence="1">
    <location>
        <begin position="1"/>
        <end position="53"/>
    </location>
</feature>
<name>A0AAE1USF4_9SOLA</name>